<dbReference type="GO" id="GO:0005886">
    <property type="term" value="C:plasma membrane"/>
    <property type="evidence" value="ECO:0007669"/>
    <property type="project" value="UniProtKB-SubCell"/>
</dbReference>
<dbReference type="Gene3D" id="1.10.533.10">
    <property type="entry name" value="Death Domain, Fas"/>
    <property type="match status" value="2"/>
</dbReference>
<protein>
    <recommendedName>
        <fullName evidence="1">Netrin receptor UNC5</fullName>
    </recommendedName>
</protein>
<dbReference type="AlphaFoldDB" id="A0AAD9QFC9"/>
<dbReference type="SUPFAM" id="SSF47986">
    <property type="entry name" value="DEATH domain"/>
    <property type="match status" value="2"/>
</dbReference>
<feature type="non-terminal residue" evidence="4">
    <location>
        <position position="1"/>
    </location>
</feature>
<comment type="caution">
    <text evidence="4">The sequence shown here is derived from an EMBL/GenBank/DDBJ whole genome shotgun (WGS) entry which is preliminary data.</text>
</comment>
<keyword evidence="1" id="KW-0217">Developmental protein</keyword>
<name>A0AAD9QFC9_ACRCE</name>
<dbReference type="Pfam" id="PF00531">
    <property type="entry name" value="Death"/>
    <property type="match status" value="2"/>
</dbReference>
<dbReference type="EMBL" id="JARQWQ010000037">
    <property type="protein sequence ID" value="KAK2560322.1"/>
    <property type="molecule type" value="Genomic_DNA"/>
</dbReference>
<feature type="domain" description="ZU5" evidence="3">
    <location>
        <begin position="3"/>
        <end position="139"/>
    </location>
</feature>
<organism evidence="4 5">
    <name type="scientific">Acropora cervicornis</name>
    <name type="common">Staghorn coral</name>
    <dbReference type="NCBI Taxonomy" id="6130"/>
    <lineage>
        <taxon>Eukaryota</taxon>
        <taxon>Metazoa</taxon>
        <taxon>Cnidaria</taxon>
        <taxon>Anthozoa</taxon>
        <taxon>Hexacorallia</taxon>
        <taxon>Scleractinia</taxon>
        <taxon>Astrocoeniina</taxon>
        <taxon>Acroporidae</taxon>
        <taxon>Acropora</taxon>
    </lineage>
</organism>
<proteinExistence type="inferred from homology"/>
<accession>A0AAD9QFC9</accession>
<comment type="similarity">
    <text evidence="1">Belongs to the unc-5 family.</text>
</comment>
<reference evidence="4" key="1">
    <citation type="journal article" date="2023" name="G3 (Bethesda)">
        <title>Whole genome assembly and annotation of the endangered Caribbean coral Acropora cervicornis.</title>
        <authorList>
            <person name="Selwyn J.D."/>
            <person name="Vollmer S.V."/>
        </authorList>
    </citation>
    <scope>NUCLEOTIDE SEQUENCE</scope>
    <source>
        <strain evidence="4">K2</strain>
    </source>
</reference>
<dbReference type="SMART" id="SM00218">
    <property type="entry name" value="ZU5"/>
    <property type="match status" value="1"/>
</dbReference>
<dbReference type="Pfam" id="PF00791">
    <property type="entry name" value="ZU5"/>
    <property type="match status" value="2"/>
</dbReference>
<evidence type="ECO:0000313" key="4">
    <source>
        <dbReference type="EMBL" id="KAK2560322.1"/>
    </source>
</evidence>
<keyword evidence="1" id="KW-0675">Receptor</keyword>
<evidence type="ECO:0000256" key="1">
    <source>
        <dbReference type="RuleBase" id="RU367033"/>
    </source>
</evidence>
<dbReference type="Gene3D" id="2.60.220.30">
    <property type="match status" value="4"/>
</dbReference>
<dbReference type="InterPro" id="IPR000488">
    <property type="entry name" value="Death_dom"/>
</dbReference>
<feature type="domain" description="Death" evidence="2">
    <location>
        <begin position="1141"/>
        <end position="1202"/>
    </location>
</feature>
<evidence type="ECO:0000313" key="5">
    <source>
        <dbReference type="Proteomes" id="UP001249851"/>
    </source>
</evidence>
<dbReference type="PROSITE" id="PS51145">
    <property type="entry name" value="ZU5"/>
    <property type="match status" value="1"/>
</dbReference>
<gene>
    <name evidence="4" type="ORF">P5673_017322</name>
</gene>
<dbReference type="CDD" id="cd01670">
    <property type="entry name" value="Death"/>
    <property type="match status" value="2"/>
</dbReference>
<reference evidence="4" key="2">
    <citation type="journal article" date="2023" name="Science">
        <title>Genomic signatures of disease resistance in endangered staghorn corals.</title>
        <authorList>
            <person name="Vollmer S.V."/>
            <person name="Selwyn J.D."/>
            <person name="Despard B.A."/>
            <person name="Roesel C.L."/>
        </authorList>
    </citation>
    <scope>NUCLEOTIDE SEQUENCE</scope>
    <source>
        <strain evidence="4">K2</strain>
    </source>
</reference>
<keyword evidence="1" id="KW-0393">Immunoglobulin domain</keyword>
<dbReference type="InterPro" id="IPR011029">
    <property type="entry name" value="DEATH-like_dom_sf"/>
</dbReference>
<dbReference type="Proteomes" id="UP001249851">
    <property type="component" value="Unassembled WGS sequence"/>
</dbReference>
<dbReference type="PANTHER" id="PTHR12582:SF47">
    <property type="entry name" value="NETRIN RECEPTOR UNC-5"/>
    <property type="match status" value="1"/>
</dbReference>
<comment type="function">
    <text evidence="1">Receptor for netrin required for axon guidance. Mediates axon repulsion of neuronal growth cones in the developing nervous system upon ligand binding.</text>
</comment>
<evidence type="ECO:0000259" key="2">
    <source>
        <dbReference type="PROSITE" id="PS50017"/>
    </source>
</evidence>
<dbReference type="InterPro" id="IPR037936">
    <property type="entry name" value="UNC5A-D"/>
</dbReference>
<dbReference type="PANTHER" id="PTHR12582">
    <property type="entry name" value="NETRIN RECEPTOR UNC5"/>
    <property type="match status" value="1"/>
</dbReference>
<evidence type="ECO:0000259" key="3">
    <source>
        <dbReference type="PROSITE" id="PS51145"/>
    </source>
</evidence>
<dbReference type="PROSITE" id="PS50017">
    <property type="entry name" value="DEATH_DOMAIN"/>
    <property type="match status" value="2"/>
</dbReference>
<sequence>SEIGVFSLLIFRGEAVAYCSLKQAGIHLISPPGAVAEGSVSTVRLWNPRFRSPLLFDNEAVVSDVIELSLDSPGALHFDRTVTLVIPHCASDLKGYEVVVKCSSSGDEWKDVETADWRTKSVAACKITQCSTFAVVCRLKSRSHVVTSQESELVWPEFPLAKVTFPQNAVPQEESLEVTAKLQEVCQRAFRQKQILPGPILRITSSKVVDFLKPVAVQLPLSLSEPHREDIDMSVARVRILFKESSSEKKEWIEITEKLETLPRFDGNVISFAVSHFSGFWIWVDWCSSIFPFGGHSNPALDKAVESATSNSNFVPRAAFFAVYVPRDTCLHRKTQLRLCCIPTSKRCELNDDEEKLGNILIGDGSSDMPMCSNEKALQEELVLKNLKVRVVNQGELTISFCGSEERDEDNMLCEMDVTLPPSTNDLDKTPVEFFGLPFDDAILLKAPLEGPYGILTACKELLNGIGQRRIYDRHKGSKDPKNFLMALSRLDPEHKESCFDKIVTKKKINARISDRVCDVVADRFQCGISWRTLAGDLQPKIQDDEINTIEADRERCPKECCRAVLLKWSQKYTSSATYKELMRCLTNMDLANVNWQIMKELELQAGIHLIPPPGAVAEGSVSKVRLWNPRFRSPLLFDNEAVVSDVIELSLDSPGALHFDKTVTLIIPHCASDLKGYELVVKCFNGGDEWKDVETADWRTKSDIKDDYDLSGYAPDFSFPVAACKITQCSTFAVVCRLKSRRHVVTCQESELVWPEFPLAKVTFPQNAVPQGESFEVTAKLQEVCQRPFRQKQILPGPILRITSSKAVHFLKPIAVQLPLSLSEPHRIDIDMSVARVRILFKESSSEKPEWIEITEKLETLPRIDGNAISFTISHFSGFWTWVEWCSSMFPFGGHSNPAVDKAVESATTNSNFVPRAAFFAVYVPRDTCLHRKTQLRLCCIPTSKRCELNDYEEKLGNILIGDGSSDIPMCSDEKALQEELVLKNLKVRVVNQGELTISFCGSEERDEDNMLCEMDVTLPPSTNDLDKTPVEFFGLPFDDAILLKAPLEGPYGILTACKELLNGIGQRRIYDRHKGSEDPKNFLMALSRLDPEHKESCFDKIVTKRKINARISDRVCDVVADRFQCGISWRTLAGDLLPKIQDDEINTIEEDRERCPKECCRAVLLKWSQKYTSSATYKELMRCLTDMNSANVNWQIMKELELVKLENIPLSERR</sequence>
<keyword evidence="5" id="KW-1185">Reference proteome</keyword>
<feature type="domain" description="Death" evidence="2">
    <location>
        <begin position="541"/>
        <end position="602"/>
    </location>
</feature>
<comment type="subcellular location">
    <subcellularLocation>
        <location evidence="1">Cell membrane</location>
        <topology evidence="1">Single-pass type I membrane protein</topology>
    </subcellularLocation>
</comment>
<dbReference type="SMART" id="SM00005">
    <property type="entry name" value="DEATH"/>
    <property type="match status" value="2"/>
</dbReference>
<dbReference type="InterPro" id="IPR000906">
    <property type="entry name" value="ZU5_dom"/>
</dbReference>
<dbReference type="GO" id="GO:0005042">
    <property type="term" value="F:netrin receptor activity"/>
    <property type="evidence" value="ECO:0007669"/>
    <property type="project" value="UniProtKB-UniRule"/>
</dbReference>